<feature type="transmembrane region" description="Helical" evidence="7">
    <location>
        <begin position="161"/>
        <end position="181"/>
    </location>
</feature>
<feature type="transmembrane region" description="Helical" evidence="7">
    <location>
        <begin position="188"/>
        <end position="205"/>
    </location>
</feature>
<dbReference type="GO" id="GO:0005886">
    <property type="term" value="C:plasma membrane"/>
    <property type="evidence" value="ECO:0007669"/>
    <property type="project" value="TreeGrafter"/>
</dbReference>
<gene>
    <name evidence="8" type="ORF">E3U55_05375</name>
</gene>
<proteinExistence type="inferred from homology"/>
<evidence type="ECO:0000256" key="7">
    <source>
        <dbReference type="SAM" id="Phobius"/>
    </source>
</evidence>
<dbReference type="Proteomes" id="UP000297975">
    <property type="component" value="Unassembled WGS sequence"/>
</dbReference>
<comment type="caution">
    <text evidence="8">The sequence shown here is derived from an EMBL/GenBank/DDBJ whole genome shotgun (WGS) entry which is preliminary data.</text>
</comment>
<sequence length="421" mass="45215">MKQLNNHKWSTEIIAGIIGYLTTVYIVAVNSSILSEAGIDREQAMIATILASFVGSILIGLWAKVPIIVIPGMGVNVLFTFSIVQQYDFTYAEGLGIVVVSSLIFLITAITPLGEMFKQAVPDSLKHGITIGLGLFLVLIGLENGGLIVSGDYSIITLGDFSSSTVIVSLLSLAVGIILFVKNVPANFLITMIIGTSFASMFGVLDTQKGSMLNVNGVLDLIILPDFSHIGELFFWVAVLPLSIVLIFESMGLIHGQLSMLNRPNAFKNANKSSAVSALISGFLGTSPTIPAAESAAVIASKAKTGIASIVTGILFLLTFLFIPYISMIPSSAISPILIIVGVLMMQNIRHIQIDDLTEAFPTFLIMFMIPFTYSIADGMAFGFIAYPIIKIVTRQKEQLSPILIVISSLFLIEFIIKAIL</sequence>
<evidence type="ECO:0000256" key="1">
    <source>
        <dbReference type="ARBA" id="ARBA00004141"/>
    </source>
</evidence>
<keyword evidence="6 7" id="KW-0472">Membrane</keyword>
<dbReference type="GO" id="GO:0005345">
    <property type="term" value="F:purine nucleobase transmembrane transporter activity"/>
    <property type="evidence" value="ECO:0007669"/>
    <property type="project" value="TreeGrafter"/>
</dbReference>
<feature type="transmembrane region" description="Helical" evidence="7">
    <location>
        <begin position="45"/>
        <end position="62"/>
    </location>
</feature>
<feature type="transmembrane region" description="Helical" evidence="7">
    <location>
        <begin position="67"/>
        <end position="84"/>
    </location>
</feature>
<evidence type="ECO:0000256" key="2">
    <source>
        <dbReference type="ARBA" id="ARBA00005697"/>
    </source>
</evidence>
<keyword evidence="9" id="KW-1185">Reference proteome</keyword>
<keyword evidence="4 7" id="KW-0812">Transmembrane</keyword>
<feature type="transmembrane region" description="Helical" evidence="7">
    <location>
        <begin position="306"/>
        <end position="326"/>
    </location>
</feature>
<dbReference type="OrthoDB" id="9808458at2"/>
<evidence type="ECO:0000313" key="9">
    <source>
        <dbReference type="Proteomes" id="UP000297975"/>
    </source>
</evidence>
<protein>
    <submittedName>
        <fullName evidence="8">NCS2 family permease</fullName>
    </submittedName>
</protein>
<evidence type="ECO:0000256" key="3">
    <source>
        <dbReference type="ARBA" id="ARBA00022448"/>
    </source>
</evidence>
<dbReference type="Pfam" id="PF00860">
    <property type="entry name" value="Xan_ur_permease"/>
    <property type="match status" value="1"/>
</dbReference>
<comment type="similarity">
    <text evidence="2">Belongs to the nucleobase:cation symporter-2 (NCS2) (TC 2.A.40) family. Azg-like subfamily.</text>
</comment>
<feature type="transmembrane region" description="Helical" evidence="7">
    <location>
        <begin position="402"/>
        <end position="420"/>
    </location>
</feature>
<dbReference type="PANTHER" id="PTHR43337">
    <property type="entry name" value="XANTHINE/URACIL PERMEASE C887.17-RELATED"/>
    <property type="match status" value="1"/>
</dbReference>
<organism evidence="8 9">
    <name type="scientific">Filobacillus milosensis</name>
    <dbReference type="NCBI Taxonomy" id="94137"/>
    <lineage>
        <taxon>Bacteria</taxon>
        <taxon>Bacillati</taxon>
        <taxon>Bacillota</taxon>
        <taxon>Bacilli</taxon>
        <taxon>Bacillales</taxon>
        <taxon>Bacillaceae</taxon>
        <taxon>Filobacillus</taxon>
    </lineage>
</organism>
<feature type="transmembrane region" description="Helical" evidence="7">
    <location>
        <begin position="12"/>
        <end position="33"/>
    </location>
</feature>
<keyword evidence="5 7" id="KW-1133">Transmembrane helix</keyword>
<feature type="transmembrane region" description="Helical" evidence="7">
    <location>
        <begin position="96"/>
        <end position="117"/>
    </location>
</feature>
<dbReference type="InterPro" id="IPR006043">
    <property type="entry name" value="NCS2"/>
</dbReference>
<accession>A0A4Y8ISZ6</accession>
<evidence type="ECO:0000256" key="6">
    <source>
        <dbReference type="ARBA" id="ARBA00023136"/>
    </source>
</evidence>
<name>A0A4Y8ISZ6_9BACI</name>
<dbReference type="PANTHER" id="PTHR43337:SF2">
    <property type="entry name" value="XANTHINE_URACIL PERMEASE"/>
    <property type="match status" value="1"/>
</dbReference>
<dbReference type="RefSeq" id="WP_134339322.1">
    <property type="nucleotide sequence ID" value="NZ_SOPW01000004.1"/>
</dbReference>
<comment type="subcellular location">
    <subcellularLocation>
        <location evidence="1">Membrane</location>
        <topology evidence="1">Multi-pass membrane protein</topology>
    </subcellularLocation>
</comment>
<dbReference type="InterPro" id="IPR045018">
    <property type="entry name" value="Azg-like"/>
</dbReference>
<reference evidence="8 9" key="1">
    <citation type="submission" date="2019-03" db="EMBL/GenBank/DDBJ databases">
        <authorList>
            <person name="He R.-H."/>
        </authorList>
    </citation>
    <scope>NUCLEOTIDE SEQUENCE [LARGE SCALE GENOMIC DNA]</scope>
    <source>
        <strain evidence="9">SH 714</strain>
    </source>
</reference>
<feature type="transmembrane region" description="Helical" evidence="7">
    <location>
        <begin position="364"/>
        <end position="390"/>
    </location>
</feature>
<dbReference type="EMBL" id="SOPW01000004">
    <property type="protein sequence ID" value="TFB23250.1"/>
    <property type="molecule type" value="Genomic_DNA"/>
</dbReference>
<keyword evidence="3" id="KW-0813">Transport</keyword>
<dbReference type="AlphaFoldDB" id="A0A4Y8ISZ6"/>
<feature type="transmembrane region" description="Helical" evidence="7">
    <location>
        <begin position="129"/>
        <end position="149"/>
    </location>
</feature>
<evidence type="ECO:0000313" key="8">
    <source>
        <dbReference type="EMBL" id="TFB23250.1"/>
    </source>
</evidence>
<evidence type="ECO:0000256" key="5">
    <source>
        <dbReference type="ARBA" id="ARBA00022989"/>
    </source>
</evidence>
<feature type="transmembrane region" description="Helical" evidence="7">
    <location>
        <begin position="233"/>
        <end position="254"/>
    </location>
</feature>
<evidence type="ECO:0000256" key="4">
    <source>
        <dbReference type="ARBA" id="ARBA00022692"/>
    </source>
</evidence>